<sequence>KDWSENVLSRGWTLPQVHSSSNLNMMSVPIKAPTWPLLDFLIDLWGRARVMKSSNSAMVRMPLSPVGIAIDRQEGGLGFDS</sequence>
<gene>
    <name evidence="1" type="ORF">RRG08_017373</name>
</gene>
<name>A0AAE0YXY3_9GAST</name>
<organism evidence="1 2">
    <name type="scientific">Elysia crispata</name>
    <name type="common">lettuce slug</name>
    <dbReference type="NCBI Taxonomy" id="231223"/>
    <lineage>
        <taxon>Eukaryota</taxon>
        <taxon>Metazoa</taxon>
        <taxon>Spiralia</taxon>
        <taxon>Lophotrochozoa</taxon>
        <taxon>Mollusca</taxon>
        <taxon>Gastropoda</taxon>
        <taxon>Heterobranchia</taxon>
        <taxon>Euthyneura</taxon>
        <taxon>Panpulmonata</taxon>
        <taxon>Sacoglossa</taxon>
        <taxon>Placobranchoidea</taxon>
        <taxon>Plakobranchidae</taxon>
        <taxon>Elysia</taxon>
    </lineage>
</organism>
<proteinExistence type="predicted"/>
<evidence type="ECO:0000313" key="1">
    <source>
        <dbReference type="EMBL" id="KAK3759249.1"/>
    </source>
</evidence>
<feature type="non-terminal residue" evidence="1">
    <location>
        <position position="1"/>
    </location>
</feature>
<dbReference type="EMBL" id="JAWDGP010005147">
    <property type="protein sequence ID" value="KAK3759249.1"/>
    <property type="molecule type" value="Genomic_DNA"/>
</dbReference>
<reference evidence="1" key="1">
    <citation type="journal article" date="2023" name="G3 (Bethesda)">
        <title>A reference genome for the long-term kleptoplast-retaining sea slug Elysia crispata morphotype clarki.</title>
        <authorList>
            <person name="Eastman K.E."/>
            <person name="Pendleton A.L."/>
            <person name="Shaikh M.A."/>
            <person name="Suttiyut T."/>
            <person name="Ogas R."/>
            <person name="Tomko P."/>
            <person name="Gavelis G."/>
            <person name="Widhalm J.R."/>
            <person name="Wisecaver J.H."/>
        </authorList>
    </citation>
    <scope>NUCLEOTIDE SEQUENCE</scope>
    <source>
        <strain evidence="1">ECLA1</strain>
    </source>
</reference>
<dbReference type="Proteomes" id="UP001283361">
    <property type="component" value="Unassembled WGS sequence"/>
</dbReference>
<comment type="caution">
    <text evidence="1">The sequence shown here is derived from an EMBL/GenBank/DDBJ whole genome shotgun (WGS) entry which is preliminary data.</text>
</comment>
<dbReference type="AlphaFoldDB" id="A0AAE0YXY3"/>
<evidence type="ECO:0000313" key="2">
    <source>
        <dbReference type="Proteomes" id="UP001283361"/>
    </source>
</evidence>
<protein>
    <submittedName>
        <fullName evidence="1">Uncharacterized protein</fullName>
    </submittedName>
</protein>
<accession>A0AAE0YXY3</accession>
<keyword evidence="2" id="KW-1185">Reference proteome</keyword>